<accession>A0A0B4XA32</accession>
<dbReference type="KEGG" id="rga:RGR602_PB00421"/>
<evidence type="ECO:0000313" key="2">
    <source>
        <dbReference type="EMBL" id="AJD43951.1"/>
    </source>
</evidence>
<geneLocation type="plasmid" evidence="2 3">
    <name>pRgalR602b</name>
</geneLocation>
<dbReference type="HOGENOM" id="CLU_1936376_0_0_5"/>
<feature type="coiled-coil region" evidence="1">
    <location>
        <begin position="2"/>
        <end position="29"/>
    </location>
</feature>
<evidence type="ECO:0000313" key="3">
    <source>
        <dbReference type="Proteomes" id="UP000031368"/>
    </source>
</evidence>
<dbReference type="Proteomes" id="UP000031368">
    <property type="component" value="Plasmid pRgalR602b"/>
</dbReference>
<dbReference type="AlphaFoldDB" id="A0A0B4XA32"/>
<organism evidence="2 3">
    <name type="scientific">Rhizobium gallicum bv. gallicum R602sp</name>
    <dbReference type="NCBI Taxonomy" id="1041138"/>
    <lineage>
        <taxon>Bacteria</taxon>
        <taxon>Pseudomonadati</taxon>
        <taxon>Pseudomonadota</taxon>
        <taxon>Alphaproteobacteria</taxon>
        <taxon>Hyphomicrobiales</taxon>
        <taxon>Rhizobiaceae</taxon>
        <taxon>Rhizobium/Agrobacterium group</taxon>
        <taxon>Rhizobium</taxon>
    </lineage>
</organism>
<dbReference type="EMBL" id="CP006879">
    <property type="protein sequence ID" value="AJD43951.1"/>
    <property type="molecule type" value="Genomic_DNA"/>
</dbReference>
<evidence type="ECO:0000256" key="1">
    <source>
        <dbReference type="SAM" id="Coils"/>
    </source>
</evidence>
<proteinExistence type="predicted"/>
<keyword evidence="2" id="KW-0614">Plasmid</keyword>
<keyword evidence="3" id="KW-1185">Reference proteome</keyword>
<sequence length="130" mass="14562">MEVSEAKRLKALEEENAKLKKLLAEQMLDAAALRELSCKKCMVRRVRARVRDIANDDSSCINVSGLSRVGCGCSQAMMRSAHAVPNKWFGHEARFFAQGLRHVDPLFRHHYSRALQSNQGHQANAGSLRS</sequence>
<name>A0A0B4XA32_9HYPH</name>
<gene>
    <name evidence="2" type="ORF">RGR602_PB00421</name>
</gene>
<keyword evidence="1" id="KW-0175">Coiled coil</keyword>
<reference evidence="2 3" key="1">
    <citation type="submission" date="2013-11" db="EMBL/GenBank/DDBJ databases">
        <title>Complete genome sequence of Rhizobium gallicum bv. gallicum R602.</title>
        <authorList>
            <person name="Bustos P."/>
            <person name="Santamaria R.I."/>
            <person name="Lozano L."/>
            <person name="Acosta J.L."/>
            <person name="Ormeno-Orrillo E."/>
            <person name="Rogel M.A."/>
            <person name="Romero D."/>
            <person name="Cevallos M.A."/>
            <person name="Martinez-Romero E."/>
            <person name="Gonzalez V."/>
        </authorList>
    </citation>
    <scope>NUCLEOTIDE SEQUENCE [LARGE SCALE GENOMIC DNA]</scope>
    <source>
        <strain evidence="2 3">R602</strain>
        <plasmid evidence="2 3">pRgalR602b</plasmid>
    </source>
</reference>
<protein>
    <submittedName>
        <fullName evidence="2">Uncharacterized protein</fullName>
    </submittedName>
</protein>